<accession>A0A663LWN8</accession>
<organism evidence="1 2">
    <name type="scientific">Athene cunicularia</name>
    <name type="common">Burrowing owl</name>
    <name type="synonym">Speotyto cunicularia</name>
    <dbReference type="NCBI Taxonomy" id="194338"/>
    <lineage>
        <taxon>Eukaryota</taxon>
        <taxon>Metazoa</taxon>
        <taxon>Chordata</taxon>
        <taxon>Craniata</taxon>
        <taxon>Vertebrata</taxon>
        <taxon>Euteleostomi</taxon>
        <taxon>Archelosauria</taxon>
        <taxon>Archosauria</taxon>
        <taxon>Dinosauria</taxon>
        <taxon>Saurischia</taxon>
        <taxon>Theropoda</taxon>
        <taxon>Coelurosauria</taxon>
        <taxon>Aves</taxon>
        <taxon>Neognathae</taxon>
        <taxon>Neoaves</taxon>
        <taxon>Telluraves</taxon>
        <taxon>Strigiformes</taxon>
        <taxon>Strigidae</taxon>
        <taxon>Athene</taxon>
    </lineage>
</organism>
<protein>
    <submittedName>
        <fullName evidence="1">Uncharacterized protein</fullName>
    </submittedName>
</protein>
<proteinExistence type="predicted"/>
<dbReference type="Proteomes" id="UP000472269">
    <property type="component" value="Unplaced"/>
</dbReference>
<reference evidence="1" key="1">
    <citation type="submission" date="2025-08" db="UniProtKB">
        <authorList>
            <consortium name="Ensembl"/>
        </authorList>
    </citation>
    <scope>IDENTIFICATION</scope>
</reference>
<evidence type="ECO:0000313" key="2">
    <source>
        <dbReference type="Proteomes" id="UP000472269"/>
    </source>
</evidence>
<name>A0A663LWN8_ATHCN</name>
<dbReference type="AlphaFoldDB" id="A0A663LWN8"/>
<dbReference type="Ensembl" id="ENSACUT00000004110.1">
    <property type="protein sequence ID" value="ENSACUP00000003862.1"/>
    <property type="gene ID" value="ENSACUG00000002651.1"/>
</dbReference>
<sequence>MLHLHCIGGYSPEIFFVASRMKEIFNIKEQSINRAGVVQEDIQPAGILSSCVCIDCFKDLLEVRPEYLYEFK</sequence>
<reference evidence="1" key="2">
    <citation type="submission" date="2025-09" db="UniProtKB">
        <authorList>
            <consortium name="Ensembl"/>
        </authorList>
    </citation>
    <scope>IDENTIFICATION</scope>
</reference>
<keyword evidence="2" id="KW-1185">Reference proteome</keyword>
<evidence type="ECO:0000313" key="1">
    <source>
        <dbReference type="Ensembl" id="ENSACUP00000003862.1"/>
    </source>
</evidence>